<keyword evidence="14" id="KW-1185">Reference proteome</keyword>
<keyword evidence="8" id="KW-0249">Electron transport</keyword>
<evidence type="ECO:0000256" key="9">
    <source>
        <dbReference type="ARBA" id="ARBA00023128"/>
    </source>
</evidence>
<reference evidence="13" key="1">
    <citation type="submission" date="2020-07" db="EMBL/GenBank/DDBJ databases">
        <title>The High-quality genome of the commercially important snow crab, Chionoecetes opilio.</title>
        <authorList>
            <person name="Jeong J.-H."/>
            <person name="Ryu S."/>
        </authorList>
    </citation>
    <scope>NUCLEOTIDE SEQUENCE</scope>
    <source>
        <strain evidence="13">MADBK_172401_WGS</strain>
        <tissue evidence="13">Digestive gland</tissue>
    </source>
</reference>
<accession>A0A8J5D189</accession>
<gene>
    <name evidence="13" type="ORF">GWK47_031259</name>
</gene>
<evidence type="ECO:0000313" key="13">
    <source>
        <dbReference type="EMBL" id="KAG0729004.1"/>
    </source>
</evidence>
<name>A0A8J5D189_CHIOP</name>
<evidence type="ECO:0008006" key="15">
    <source>
        <dbReference type="Google" id="ProtNLM"/>
    </source>
</evidence>
<evidence type="ECO:0000256" key="6">
    <source>
        <dbReference type="ARBA" id="ARBA00022660"/>
    </source>
</evidence>
<evidence type="ECO:0000256" key="2">
    <source>
        <dbReference type="ARBA" id="ARBA00004569"/>
    </source>
</evidence>
<sequence>MKEKISCVYFHTDLQEMISLQQVLDVYYMAAHIAPAFRTPMTDLVGGLITHQSGARCADFEMRAMECLEAYGVQRGRVRCVDYLDDLRECAFQHKQIARAKEMRFERHRQWVMGERSSADHYAPGAQSDSY</sequence>
<dbReference type="AlphaFoldDB" id="A0A8J5D189"/>
<organism evidence="13 14">
    <name type="scientific">Chionoecetes opilio</name>
    <name type="common">Atlantic snow crab</name>
    <name type="synonym">Cancer opilio</name>
    <dbReference type="NCBI Taxonomy" id="41210"/>
    <lineage>
        <taxon>Eukaryota</taxon>
        <taxon>Metazoa</taxon>
        <taxon>Ecdysozoa</taxon>
        <taxon>Arthropoda</taxon>
        <taxon>Crustacea</taxon>
        <taxon>Multicrustacea</taxon>
        <taxon>Malacostraca</taxon>
        <taxon>Eumalacostraca</taxon>
        <taxon>Eucarida</taxon>
        <taxon>Decapoda</taxon>
        <taxon>Pleocyemata</taxon>
        <taxon>Brachyura</taxon>
        <taxon>Eubrachyura</taxon>
        <taxon>Majoidea</taxon>
        <taxon>Majidae</taxon>
        <taxon>Chionoecetes</taxon>
    </lineage>
</organism>
<evidence type="ECO:0000256" key="8">
    <source>
        <dbReference type="ARBA" id="ARBA00022982"/>
    </source>
</evidence>
<evidence type="ECO:0000256" key="7">
    <source>
        <dbReference type="ARBA" id="ARBA00022792"/>
    </source>
</evidence>
<dbReference type="Pfam" id="PF10200">
    <property type="entry name" value="Ndufs5"/>
    <property type="match status" value="1"/>
</dbReference>
<evidence type="ECO:0000313" key="14">
    <source>
        <dbReference type="Proteomes" id="UP000770661"/>
    </source>
</evidence>
<keyword evidence="5" id="KW-0813">Transport</keyword>
<evidence type="ECO:0000256" key="11">
    <source>
        <dbReference type="ARBA" id="ARBA00023157"/>
    </source>
</evidence>
<evidence type="ECO:0000256" key="10">
    <source>
        <dbReference type="ARBA" id="ARBA00023136"/>
    </source>
</evidence>
<comment type="similarity">
    <text evidence="4">Belongs to the complex I NDUFS5 subunit family.</text>
</comment>
<dbReference type="OrthoDB" id="9992197at2759"/>
<evidence type="ECO:0000256" key="4">
    <source>
        <dbReference type="ARBA" id="ARBA00007372"/>
    </source>
</evidence>
<feature type="disulfide bond" evidence="12">
    <location>
        <begin position="57"/>
        <end position="90"/>
    </location>
</feature>
<proteinExistence type="inferred from homology"/>
<protein>
    <recommendedName>
        <fullName evidence="15">Complex I-15 kDa</fullName>
    </recommendedName>
</protein>
<dbReference type="PANTHER" id="PTHR21268:SF2">
    <property type="entry name" value="NADH DEHYDROGENASE [UBIQUINONE] IRON-SULFUR PROTEIN 5"/>
    <property type="match status" value="1"/>
</dbReference>
<dbReference type="Proteomes" id="UP000770661">
    <property type="component" value="Unassembled WGS sequence"/>
</dbReference>
<comment type="caution">
    <text evidence="13">The sequence shown here is derived from an EMBL/GenBank/DDBJ whole genome shotgun (WGS) entry which is preliminary data.</text>
</comment>
<feature type="disulfide bond" evidence="12">
    <location>
        <begin position="67"/>
        <end position="80"/>
    </location>
</feature>
<keyword evidence="11 12" id="KW-1015">Disulfide bond</keyword>
<dbReference type="PANTHER" id="PTHR21268">
    <property type="entry name" value="NADH DEHYDROGENASE [UBIQUINONE] IRON-SULFUR PROTEIN 5"/>
    <property type="match status" value="1"/>
</dbReference>
<dbReference type="PROSITE" id="PS51808">
    <property type="entry name" value="CHCH"/>
    <property type="match status" value="1"/>
</dbReference>
<dbReference type="EMBL" id="JACEEZ010001607">
    <property type="protein sequence ID" value="KAG0729004.1"/>
    <property type="molecule type" value="Genomic_DNA"/>
</dbReference>
<keyword evidence="9" id="KW-0496">Mitochondrion</keyword>
<dbReference type="InterPro" id="IPR019342">
    <property type="entry name" value="NADH_UbQ_OxRdtase_FeS-su5"/>
</dbReference>
<keyword evidence="10" id="KW-0472">Membrane</keyword>
<dbReference type="GO" id="GO:0005743">
    <property type="term" value="C:mitochondrial inner membrane"/>
    <property type="evidence" value="ECO:0007669"/>
    <property type="project" value="UniProtKB-SubCell"/>
</dbReference>
<keyword evidence="7" id="KW-0999">Mitochondrion inner membrane</keyword>
<comment type="function">
    <text evidence="1">Accessory subunit of the mitochondrial membrane respiratory chain NADH dehydrogenase (Complex I), that is believed not to be involved in catalysis. Complex I functions in the transfer of electrons from NADH to the respiratory chain. The immediate electron acceptor for the enzyme is believed to be ubiquinone.</text>
</comment>
<comment type="subcellular location">
    <subcellularLocation>
        <location evidence="3">Mitochondrion inner membrane</location>
        <topology evidence="3">Peripheral membrane protein</topology>
    </subcellularLocation>
    <subcellularLocation>
        <location evidence="2">Mitochondrion intermembrane space</location>
    </subcellularLocation>
</comment>
<evidence type="ECO:0000256" key="5">
    <source>
        <dbReference type="ARBA" id="ARBA00022448"/>
    </source>
</evidence>
<evidence type="ECO:0000256" key="12">
    <source>
        <dbReference type="PIRSR" id="PIRSR619342-50"/>
    </source>
</evidence>
<dbReference type="GO" id="GO:0005758">
    <property type="term" value="C:mitochondrial intermembrane space"/>
    <property type="evidence" value="ECO:0007669"/>
    <property type="project" value="UniProtKB-SubCell"/>
</dbReference>
<evidence type="ECO:0000256" key="1">
    <source>
        <dbReference type="ARBA" id="ARBA00003195"/>
    </source>
</evidence>
<keyword evidence="6" id="KW-0679">Respiratory chain</keyword>
<evidence type="ECO:0000256" key="3">
    <source>
        <dbReference type="ARBA" id="ARBA00004637"/>
    </source>
</evidence>